<name>A0A0R1WAS4_9LACO</name>
<dbReference type="Proteomes" id="UP000051302">
    <property type="component" value="Unassembled WGS sequence"/>
</dbReference>
<feature type="transmembrane region" description="Helical" evidence="1">
    <location>
        <begin position="30"/>
        <end position="47"/>
    </location>
</feature>
<reference evidence="2 3" key="1">
    <citation type="journal article" date="2015" name="Genome Announc.">
        <title>Expanding the biotechnology potential of lactobacilli through comparative genomics of 213 strains and associated genera.</title>
        <authorList>
            <person name="Sun Z."/>
            <person name="Harris H.M."/>
            <person name="McCann A."/>
            <person name="Guo C."/>
            <person name="Argimon S."/>
            <person name="Zhang W."/>
            <person name="Yang X."/>
            <person name="Jeffery I.B."/>
            <person name="Cooney J.C."/>
            <person name="Kagawa T.F."/>
            <person name="Liu W."/>
            <person name="Song Y."/>
            <person name="Salvetti E."/>
            <person name="Wrobel A."/>
            <person name="Rasinkangas P."/>
            <person name="Parkhill J."/>
            <person name="Rea M.C."/>
            <person name="O'Sullivan O."/>
            <person name="Ritari J."/>
            <person name="Douillard F.P."/>
            <person name="Paul Ross R."/>
            <person name="Yang R."/>
            <person name="Briner A.E."/>
            <person name="Felis G.E."/>
            <person name="de Vos W.M."/>
            <person name="Barrangou R."/>
            <person name="Klaenhammer T.R."/>
            <person name="Caufield P.W."/>
            <person name="Cui Y."/>
            <person name="Zhang H."/>
            <person name="O'Toole P.W."/>
        </authorList>
    </citation>
    <scope>NUCLEOTIDE SEQUENCE [LARGE SCALE GENOMIC DNA]</scope>
    <source>
        <strain evidence="2 3">DSM 16982</strain>
    </source>
</reference>
<gene>
    <name evidence="2" type="ORF">FD31_GL001472</name>
</gene>
<dbReference type="EMBL" id="AZFV01000029">
    <property type="protein sequence ID" value="KRM14935.1"/>
    <property type="molecule type" value="Genomic_DNA"/>
</dbReference>
<keyword evidence="1" id="KW-1133">Transmembrane helix</keyword>
<accession>A0A0R1WAS4</accession>
<dbReference type="PATRIC" id="fig|1423774.3.peg.1525"/>
<feature type="transmembrane region" description="Helical" evidence="1">
    <location>
        <begin position="100"/>
        <end position="127"/>
    </location>
</feature>
<dbReference type="STRING" id="1423774.FD31_GL001472"/>
<feature type="transmembrane region" description="Helical" evidence="1">
    <location>
        <begin position="203"/>
        <end position="234"/>
    </location>
</feature>
<proteinExistence type="predicted"/>
<feature type="transmembrane region" description="Helical" evidence="1">
    <location>
        <begin position="164"/>
        <end position="183"/>
    </location>
</feature>
<protein>
    <submittedName>
        <fullName evidence="2">Transport protein</fullName>
    </submittedName>
</protein>
<feature type="transmembrane region" description="Helical" evidence="1">
    <location>
        <begin position="133"/>
        <end position="157"/>
    </location>
</feature>
<keyword evidence="3" id="KW-1185">Reference proteome</keyword>
<dbReference type="AlphaFoldDB" id="A0A0R1WAS4"/>
<feature type="transmembrane region" description="Helical" evidence="1">
    <location>
        <begin position="59"/>
        <end position="79"/>
    </location>
</feature>
<sequence>MAYTIIRENWMFENDWAILKVQIRIALKERFYFIYTLIVPIFMVFINKNQDLQDNESLYIYWSYIVVTTVFNGFLINLIRLREGGFFKTLTYLMGSRHSIVLANLLVQFFVIQLEIFLFNLVVTIFITHVSAITFLYGFLVSFLAALLCSAMMSGLLLLRMKQVYFNLLISCFFILGIGLLGIRPHGILNYVLTMINPFQLIYGLYVVHCTSGFYIIFISLCVVGYLIMGGLIFRNISVKNRLK</sequence>
<evidence type="ECO:0000313" key="2">
    <source>
        <dbReference type="EMBL" id="KRM14935.1"/>
    </source>
</evidence>
<comment type="caution">
    <text evidence="2">The sequence shown here is derived from an EMBL/GenBank/DDBJ whole genome shotgun (WGS) entry which is preliminary data.</text>
</comment>
<evidence type="ECO:0000256" key="1">
    <source>
        <dbReference type="SAM" id="Phobius"/>
    </source>
</evidence>
<keyword evidence="1" id="KW-0472">Membrane</keyword>
<keyword evidence="1" id="KW-0812">Transmembrane</keyword>
<organism evidence="2 3">
    <name type="scientific">Companilactobacillus nantensis DSM 16982</name>
    <dbReference type="NCBI Taxonomy" id="1423774"/>
    <lineage>
        <taxon>Bacteria</taxon>
        <taxon>Bacillati</taxon>
        <taxon>Bacillota</taxon>
        <taxon>Bacilli</taxon>
        <taxon>Lactobacillales</taxon>
        <taxon>Lactobacillaceae</taxon>
        <taxon>Companilactobacillus</taxon>
    </lineage>
</organism>
<evidence type="ECO:0000313" key="3">
    <source>
        <dbReference type="Proteomes" id="UP000051302"/>
    </source>
</evidence>